<dbReference type="Proteomes" id="UP000236449">
    <property type="component" value="Unassembled WGS sequence"/>
</dbReference>
<dbReference type="Gene3D" id="1.10.10.10">
    <property type="entry name" value="Winged helix-like DNA-binding domain superfamily/Winged helix DNA-binding domain"/>
    <property type="match status" value="1"/>
</dbReference>
<dbReference type="Gene3D" id="3.40.50.2300">
    <property type="match status" value="1"/>
</dbReference>
<dbReference type="Pfam" id="PF21155">
    <property type="entry name" value="VpsT-like_REC"/>
    <property type="match status" value="1"/>
</dbReference>
<dbReference type="SMART" id="SM00421">
    <property type="entry name" value="HTH_LUXR"/>
    <property type="match status" value="1"/>
</dbReference>
<evidence type="ECO:0000313" key="6">
    <source>
        <dbReference type="EMBL" id="RAS54263.1"/>
    </source>
</evidence>
<dbReference type="PROSITE" id="PS50043">
    <property type="entry name" value="HTH_LUXR_2"/>
    <property type="match status" value="1"/>
</dbReference>
<dbReference type="AlphaFoldDB" id="A0A2J8GBF6"/>
<accession>A0A2J8GBF6</accession>
<dbReference type="InterPro" id="IPR036388">
    <property type="entry name" value="WH-like_DNA-bd_sf"/>
</dbReference>
<dbReference type="EMBL" id="POSK01000001">
    <property type="protein sequence ID" value="PNI06788.1"/>
    <property type="molecule type" value="Genomic_DNA"/>
</dbReference>
<keyword evidence="3" id="KW-0804">Transcription</keyword>
<organism evidence="5 7">
    <name type="scientific">Vibrio diazotrophicus</name>
    <dbReference type="NCBI Taxonomy" id="685"/>
    <lineage>
        <taxon>Bacteria</taxon>
        <taxon>Pseudomonadati</taxon>
        <taxon>Pseudomonadota</taxon>
        <taxon>Gammaproteobacteria</taxon>
        <taxon>Vibrionales</taxon>
        <taxon>Vibrionaceae</taxon>
        <taxon>Vibrio</taxon>
    </lineage>
</organism>
<dbReference type="GO" id="GO:0006355">
    <property type="term" value="P:regulation of DNA-templated transcription"/>
    <property type="evidence" value="ECO:0007669"/>
    <property type="project" value="InterPro"/>
</dbReference>
<evidence type="ECO:0000313" key="5">
    <source>
        <dbReference type="EMBL" id="PNI06788.1"/>
    </source>
</evidence>
<sequence>MNIKNLLIISENTLQNNLIKNQLNKIENIKIETSEVSELSKQNNVDLVVIDFNVCKELEQSEQLPDFDVLNLGVLVFNVPEHKQNDMCIRWKSLKGLLLEEAKIEHLPESVECILNGGLWLPRDCLERMINIYRIPGCSSHQCLEQLTNRERQILNLMSNGSSNSEIAKALFLAESTVKTHIYKIYKKLDVHKRRDAVKLMKLVRA</sequence>
<dbReference type="PRINTS" id="PR00038">
    <property type="entry name" value="HTHLUXR"/>
</dbReference>
<evidence type="ECO:0000256" key="1">
    <source>
        <dbReference type="ARBA" id="ARBA00023015"/>
    </source>
</evidence>
<dbReference type="Proteomes" id="UP000248729">
    <property type="component" value="Unassembled WGS sequence"/>
</dbReference>
<reference evidence="5 7" key="1">
    <citation type="submission" date="2018-01" db="EMBL/GenBank/DDBJ databases">
        <title>Draft genome sequences of six Vibrio diazotrophicus strains isolated from deep-sea sediments of the Baltic Sea.</title>
        <authorList>
            <person name="Castillo D."/>
            <person name="Vandieken V."/>
            <person name="Chiang O."/>
            <person name="Middelboe M."/>
        </authorList>
    </citation>
    <scope>NUCLEOTIDE SEQUENCE [LARGE SCALE GENOMIC DNA]</scope>
    <source>
        <strain evidence="5 7">60.27F</strain>
    </source>
</reference>
<dbReference type="InterPro" id="IPR049151">
    <property type="entry name" value="CsgD-like_REC"/>
</dbReference>
<dbReference type="SUPFAM" id="SSF46894">
    <property type="entry name" value="C-terminal effector domain of the bipartite response regulators"/>
    <property type="match status" value="1"/>
</dbReference>
<dbReference type="EMBL" id="QLTR01000053">
    <property type="protein sequence ID" value="RAS54263.1"/>
    <property type="molecule type" value="Genomic_DNA"/>
</dbReference>
<dbReference type="RefSeq" id="WP_102962489.1">
    <property type="nucleotide sequence ID" value="NZ_POSJ01000001.1"/>
</dbReference>
<name>A0A2J8GBF6_VIBDI</name>
<evidence type="ECO:0000313" key="7">
    <source>
        <dbReference type="Proteomes" id="UP000236449"/>
    </source>
</evidence>
<feature type="domain" description="HTH luxR-type" evidence="4">
    <location>
        <begin position="140"/>
        <end position="205"/>
    </location>
</feature>
<evidence type="ECO:0000313" key="8">
    <source>
        <dbReference type="Proteomes" id="UP000248729"/>
    </source>
</evidence>
<keyword evidence="1" id="KW-0805">Transcription regulation</keyword>
<dbReference type="InterPro" id="IPR016032">
    <property type="entry name" value="Sig_transdc_resp-reg_C-effctor"/>
</dbReference>
<dbReference type="PANTHER" id="PTHR44688">
    <property type="entry name" value="DNA-BINDING TRANSCRIPTIONAL ACTIVATOR DEVR_DOSR"/>
    <property type="match status" value="1"/>
</dbReference>
<protein>
    <submittedName>
        <fullName evidence="5">Helix-turn-helix transcriptional regulator</fullName>
    </submittedName>
    <submittedName>
        <fullName evidence="6">LuxR family transcriptional regulator of csgAB operon</fullName>
    </submittedName>
</protein>
<dbReference type="InterPro" id="IPR000792">
    <property type="entry name" value="Tscrpt_reg_LuxR_C"/>
</dbReference>
<keyword evidence="2" id="KW-0238">DNA-binding</keyword>
<gene>
    <name evidence="5" type="ORF">C1N32_01935</name>
    <name evidence="6" type="ORF">DET48_15314</name>
</gene>
<dbReference type="GO" id="GO:0003677">
    <property type="term" value="F:DNA binding"/>
    <property type="evidence" value="ECO:0007669"/>
    <property type="project" value="UniProtKB-KW"/>
</dbReference>
<dbReference type="CDD" id="cd06170">
    <property type="entry name" value="LuxR_C_like"/>
    <property type="match status" value="1"/>
</dbReference>
<evidence type="ECO:0000256" key="3">
    <source>
        <dbReference type="ARBA" id="ARBA00023163"/>
    </source>
</evidence>
<evidence type="ECO:0000259" key="4">
    <source>
        <dbReference type="PROSITE" id="PS50043"/>
    </source>
</evidence>
<dbReference type="Pfam" id="PF00196">
    <property type="entry name" value="GerE"/>
    <property type="match status" value="1"/>
</dbReference>
<proteinExistence type="predicted"/>
<evidence type="ECO:0000256" key="2">
    <source>
        <dbReference type="ARBA" id="ARBA00023125"/>
    </source>
</evidence>
<comment type="caution">
    <text evidence="5">The sequence shown here is derived from an EMBL/GenBank/DDBJ whole genome shotgun (WGS) entry which is preliminary data.</text>
</comment>
<reference evidence="6 8" key="2">
    <citation type="submission" date="2018-06" db="EMBL/GenBank/DDBJ databases">
        <title>Freshwater and sediment microbial communities from various areas in North America, analyzing microbe dynamics in response to fracking.</title>
        <authorList>
            <person name="Lamendella R."/>
        </authorList>
    </citation>
    <scope>NUCLEOTIDE SEQUENCE [LARGE SCALE GENOMIC DNA]</scope>
    <source>
        <strain evidence="6 8">99A</strain>
    </source>
</reference>
<dbReference type="OrthoDB" id="561214at2"/>
<dbReference type="PANTHER" id="PTHR44688:SF16">
    <property type="entry name" value="DNA-BINDING TRANSCRIPTIONAL ACTIVATOR DEVR_DOSR"/>
    <property type="match status" value="1"/>
</dbReference>